<evidence type="ECO:0000313" key="3">
    <source>
        <dbReference type="Proteomes" id="UP000000214"/>
    </source>
</evidence>
<keyword evidence="1" id="KW-1133">Transmembrane helix</keyword>
<feature type="transmembrane region" description="Helical" evidence="1">
    <location>
        <begin position="87"/>
        <end position="107"/>
    </location>
</feature>
<name>K7RX06_ACIA4</name>
<reference evidence="2 3" key="1">
    <citation type="journal article" date="2012" name="BMC Genomics">
        <title>The genome sequence of Propionibacterium acidipropionici provides insights into its biotechnological and industrial potential.</title>
        <authorList>
            <person name="Parizzi L.P."/>
            <person name="Grassi M.C."/>
            <person name="Llerena L.A."/>
            <person name="Carazzolle M.F."/>
            <person name="Queiroz V.L."/>
            <person name="Lunardi I."/>
            <person name="Zeidler A.F."/>
            <person name="Teixeira P.J."/>
            <person name="Mieczkowski P."/>
            <person name="Rincones J."/>
            <person name="Pereira G.A."/>
        </authorList>
    </citation>
    <scope>NUCLEOTIDE SEQUENCE [LARGE SCALE GENOMIC DNA]</scope>
    <source>
        <strain evidence="3">ATCC 4875 / DSM 20272 / JCM 6432 / NBRC 12425 / NCIMB 8070</strain>
    </source>
</reference>
<organism evidence="2 3">
    <name type="scientific">Acidipropionibacterium acidipropionici (strain ATCC 4875 / DSM 20272 / JCM 6432 / NBRC 12425 / NCIMB 8070 / 4)</name>
    <name type="common">Propionibacterium acidipropionici</name>
    <dbReference type="NCBI Taxonomy" id="1171373"/>
    <lineage>
        <taxon>Bacteria</taxon>
        <taxon>Bacillati</taxon>
        <taxon>Actinomycetota</taxon>
        <taxon>Actinomycetes</taxon>
        <taxon>Propionibacteriales</taxon>
        <taxon>Propionibacteriaceae</taxon>
        <taxon>Acidipropionibacterium</taxon>
    </lineage>
</organism>
<dbReference type="STRING" id="1171373.PACID_16850"/>
<dbReference type="KEGG" id="pbo:PACID_16850"/>
<protein>
    <submittedName>
        <fullName evidence="2">Uncharacterized protein</fullName>
    </submittedName>
</protein>
<feature type="transmembrane region" description="Helical" evidence="1">
    <location>
        <begin position="12"/>
        <end position="35"/>
    </location>
</feature>
<evidence type="ECO:0000256" key="1">
    <source>
        <dbReference type="SAM" id="Phobius"/>
    </source>
</evidence>
<keyword evidence="1" id="KW-0812">Transmembrane</keyword>
<dbReference type="AlphaFoldDB" id="K7RX06"/>
<sequence>MTEPTTTGGASAAGLKMIAGTMPMALIMLAIAMGFALEPEPDGDPMLGWILAVAAPVVSLVLARVASTRTVQVSEPSGLYQDYVSSFFMTMAMAEGPGLLLVAAGFVMGLSSVQVASGLVLTAVVVWFTVRPTRQRAENFAYRALGAGADVRAFVEQF</sequence>
<keyword evidence="1" id="KW-0472">Membrane</keyword>
<proteinExistence type="predicted"/>
<dbReference type="PATRIC" id="fig|1171373.8.peg.1665"/>
<feature type="transmembrane region" description="Helical" evidence="1">
    <location>
        <begin position="113"/>
        <end position="130"/>
    </location>
</feature>
<feature type="transmembrane region" description="Helical" evidence="1">
    <location>
        <begin position="47"/>
        <end position="66"/>
    </location>
</feature>
<dbReference type="RefSeq" id="WP_015070398.1">
    <property type="nucleotide sequence ID" value="NC_019395.1"/>
</dbReference>
<evidence type="ECO:0000313" key="2">
    <source>
        <dbReference type="EMBL" id="AFV89493.1"/>
    </source>
</evidence>
<dbReference type="EMBL" id="CP003493">
    <property type="protein sequence ID" value="AFV89493.1"/>
    <property type="molecule type" value="Genomic_DNA"/>
</dbReference>
<accession>K7RX06</accession>
<dbReference type="HOGENOM" id="CLU_1667823_0_0_11"/>
<dbReference type="Proteomes" id="UP000000214">
    <property type="component" value="Chromosome"/>
</dbReference>
<gene>
    <name evidence="2" type="ordered locus">PACID_16850</name>
</gene>